<dbReference type="RefSeq" id="WP_188754245.1">
    <property type="nucleotide sequence ID" value="NZ_BMJY01000001.1"/>
</dbReference>
<accession>A0A917IBH9</accession>
<evidence type="ECO:0000313" key="2">
    <source>
        <dbReference type="EMBL" id="GGH33546.1"/>
    </source>
</evidence>
<keyword evidence="3" id="KW-1185">Reference proteome</keyword>
<dbReference type="EMBL" id="BMJY01000001">
    <property type="protein sequence ID" value="GGH33546.1"/>
    <property type="molecule type" value="Genomic_DNA"/>
</dbReference>
<protein>
    <submittedName>
        <fullName evidence="2">MarR family transcriptional regulator</fullName>
    </submittedName>
</protein>
<evidence type="ECO:0000259" key="1">
    <source>
        <dbReference type="PROSITE" id="PS50995"/>
    </source>
</evidence>
<dbReference type="InterPro" id="IPR000835">
    <property type="entry name" value="HTH_MarR-typ"/>
</dbReference>
<dbReference type="Gene3D" id="1.10.10.10">
    <property type="entry name" value="Winged helix-like DNA-binding domain superfamily/Winged helix DNA-binding domain"/>
    <property type="match status" value="1"/>
</dbReference>
<dbReference type="SUPFAM" id="SSF46785">
    <property type="entry name" value="Winged helix' DNA-binding domain"/>
    <property type="match status" value="1"/>
</dbReference>
<reference evidence="2" key="1">
    <citation type="journal article" date="2014" name="Int. J. Syst. Evol. Microbiol.">
        <title>Complete genome sequence of Corynebacterium casei LMG S-19264T (=DSM 44701T), isolated from a smear-ripened cheese.</title>
        <authorList>
            <consortium name="US DOE Joint Genome Institute (JGI-PGF)"/>
            <person name="Walter F."/>
            <person name="Albersmeier A."/>
            <person name="Kalinowski J."/>
            <person name="Ruckert C."/>
        </authorList>
    </citation>
    <scope>NUCLEOTIDE SEQUENCE</scope>
    <source>
        <strain evidence="2">CGMCC 1.15794</strain>
    </source>
</reference>
<dbReference type="PANTHER" id="PTHR33164">
    <property type="entry name" value="TRANSCRIPTIONAL REGULATOR, MARR FAMILY"/>
    <property type="match status" value="1"/>
</dbReference>
<reference evidence="2" key="2">
    <citation type="submission" date="2020-09" db="EMBL/GenBank/DDBJ databases">
        <authorList>
            <person name="Sun Q."/>
            <person name="Zhou Y."/>
        </authorList>
    </citation>
    <scope>NUCLEOTIDE SEQUENCE</scope>
    <source>
        <strain evidence="2">CGMCC 1.15794</strain>
    </source>
</reference>
<dbReference type="SMART" id="SM00347">
    <property type="entry name" value="HTH_MARR"/>
    <property type="match status" value="1"/>
</dbReference>
<dbReference type="GO" id="GO:0006950">
    <property type="term" value="P:response to stress"/>
    <property type="evidence" value="ECO:0007669"/>
    <property type="project" value="TreeGrafter"/>
</dbReference>
<dbReference type="InterPro" id="IPR036388">
    <property type="entry name" value="WH-like_DNA-bd_sf"/>
</dbReference>
<dbReference type="PROSITE" id="PS50995">
    <property type="entry name" value="HTH_MARR_2"/>
    <property type="match status" value="1"/>
</dbReference>
<comment type="caution">
    <text evidence="2">The sequence shown here is derived from an EMBL/GenBank/DDBJ whole genome shotgun (WGS) entry which is preliminary data.</text>
</comment>
<organism evidence="2 3">
    <name type="scientific">Microbacterium album</name>
    <dbReference type="NCBI Taxonomy" id="2053191"/>
    <lineage>
        <taxon>Bacteria</taxon>
        <taxon>Bacillati</taxon>
        <taxon>Actinomycetota</taxon>
        <taxon>Actinomycetes</taxon>
        <taxon>Micrococcales</taxon>
        <taxon>Microbacteriaceae</taxon>
        <taxon>Microbacterium</taxon>
    </lineage>
</organism>
<gene>
    <name evidence="2" type="ORF">GCM10010921_00560</name>
</gene>
<dbReference type="AlphaFoldDB" id="A0A917IBH9"/>
<feature type="domain" description="HTH marR-type" evidence="1">
    <location>
        <begin position="1"/>
        <end position="145"/>
    </location>
</feature>
<dbReference type="InterPro" id="IPR039422">
    <property type="entry name" value="MarR/SlyA-like"/>
</dbReference>
<dbReference type="InterPro" id="IPR036390">
    <property type="entry name" value="WH_DNA-bd_sf"/>
</dbReference>
<sequence>MAEPAHPLHAEPLPWLLERTQSVVLDELHARLEAAGFDGLRVLRHGRVFRFIEAEGSRAQDLAIRTGLAKQTIAEVIEQLIALGYAERGPDPFDRRAKLVCLTERGIAAQRLASSALREIEGLWEERFGADEYRAFLSVLGTIASDPLTARAN</sequence>
<proteinExistence type="predicted"/>
<dbReference type="Proteomes" id="UP000657592">
    <property type="component" value="Unassembled WGS sequence"/>
</dbReference>
<dbReference type="PANTHER" id="PTHR33164:SF99">
    <property type="entry name" value="MARR FAMILY REGULATORY PROTEIN"/>
    <property type="match status" value="1"/>
</dbReference>
<evidence type="ECO:0000313" key="3">
    <source>
        <dbReference type="Proteomes" id="UP000657592"/>
    </source>
</evidence>
<name>A0A917IBH9_9MICO</name>
<dbReference type="GO" id="GO:0003700">
    <property type="term" value="F:DNA-binding transcription factor activity"/>
    <property type="evidence" value="ECO:0007669"/>
    <property type="project" value="InterPro"/>
</dbReference>
<dbReference type="Pfam" id="PF12802">
    <property type="entry name" value="MarR_2"/>
    <property type="match status" value="1"/>
</dbReference>